<gene>
    <name evidence="2" type="ORF">PXEA_LOCUS29000</name>
</gene>
<protein>
    <recommendedName>
        <fullName evidence="1">RPRD1A/B C-terminal domain-containing protein</fullName>
    </recommendedName>
</protein>
<accession>A0A448XFQ8</accession>
<dbReference type="Proteomes" id="UP000784294">
    <property type="component" value="Unassembled WGS sequence"/>
</dbReference>
<evidence type="ECO:0000313" key="3">
    <source>
        <dbReference type="Proteomes" id="UP000784294"/>
    </source>
</evidence>
<organism evidence="2 3">
    <name type="scientific">Protopolystoma xenopodis</name>
    <dbReference type="NCBI Taxonomy" id="117903"/>
    <lineage>
        <taxon>Eukaryota</taxon>
        <taxon>Metazoa</taxon>
        <taxon>Spiralia</taxon>
        <taxon>Lophotrochozoa</taxon>
        <taxon>Platyhelminthes</taxon>
        <taxon>Monogenea</taxon>
        <taxon>Polyopisthocotylea</taxon>
        <taxon>Polystomatidea</taxon>
        <taxon>Polystomatidae</taxon>
        <taxon>Protopolystoma</taxon>
    </lineage>
</organism>
<dbReference type="Gene3D" id="6.10.250.2560">
    <property type="match status" value="1"/>
</dbReference>
<proteinExistence type="predicted"/>
<sequence>MELVHSLESFQSGSASADAAMRRSIAKFPPEVSDPEKASQILSEDSNKLPELLERITSCSDQLEAYNRRLEDEVSNINQLLLGLRAYSLCRHASHAERERTKDKIVNIHSKLSKLTDLRKELTSHVSNLPDLALLPSMTQNLDPLPPVGDLFG</sequence>
<dbReference type="AlphaFoldDB" id="A0A448XFQ8"/>
<dbReference type="InterPro" id="IPR032337">
    <property type="entry name" value="RPRD1A/B_C"/>
</dbReference>
<name>A0A448XFQ8_9PLAT</name>
<evidence type="ECO:0000313" key="2">
    <source>
        <dbReference type="EMBL" id="VEL35560.1"/>
    </source>
</evidence>
<dbReference type="EMBL" id="CAAALY010250116">
    <property type="protein sequence ID" value="VEL35560.1"/>
    <property type="molecule type" value="Genomic_DNA"/>
</dbReference>
<reference evidence="2" key="1">
    <citation type="submission" date="2018-11" db="EMBL/GenBank/DDBJ databases">
        <authorList>
            <consortium name="Pathogen Informatics"/>
        </authorList>
    </citation>
    <scope>NUCLEOTIDE SEQUENCE</scope>
</reference>
<dbReference type="Pfam" id="PF16566">
    <property type="entry name" value="CREPT"/>
    <property type="match status" value="1"/>
</dbReference>
<comment type="caution">
    <text evidence="2">The sequence shown here is derived from an EMBL/GenBank/DDBJ whole genome shotgun (WGS) entry which is preliminary data.</text>
</comment>
<keyword evidence="3" id="KW-1185">Reference proteome</keyword>
<evidence type="ECO:0000259" key="1">
    <source>
        <dbReference type="Pfam" id="PF16566"/>
    </source>
</evidence>
<feature type="domain" description="RPRD1A/B C-terminal" evidence="1">
    <location>
        <begin position="2"/>
        <end position="152"/>
    </location>
</feature>
<dbReference type="OrthoDB" id="10069473at2759"/>